<evidence type="ECO:0000313" key="3">
    <source>
        <dbReference type="EMBL" id="KAJ6807591.1"/>
    </source>
</evidence>
<comment type="caution">
    <text evidence="3">The sequence shown here is derived from an EMBL/GenBank/DDBJ whole genome shotgun (WGS) entry which is preliminary data.</text>
</comment>
<dbReference type="Pfam" id="PF05512">
    <property type="entry name" value="AWPM-19"/>
    <property type="match status" value="1"/>
</dbReference>
<feature type="transmembrane region" description="Helical" evidence="2">
    <location>
        <begin position="12"/>
        <end position="31"/>
    </location>
</feature>
<keyword evidence="4" id="KW-1185">Reference proteome</keyword>
<dbReference type="PANTHER" id="PTHR33294:SF8">
    <property type="entry name" value="OS02G0731500 PROTEIN"/>
    <property type="match status" value="1"/>
</dbReference>
<evidence type="ECO:0000256" key="1">
    <source>
        <dbReference type="SAM" id="MobiDB-lite"/>
    </source>
</evidence>
<keyword evidence="2" id="KW-1133">Transmembrane helix</keyword>
<feature type="transmembrane region" description="Helical" evidence="2">
    <location>
        <begin position="118"/>
        <end position="138"/>
    </location>
</feature>
<evidence type="ECO:0000313" key="4">
    <source>
        <dbReference type="Proteomes" id="UP001140949"/>
    </source>
</evidence>
<accession>A0AAX6EUJ3</accession>
<dbReference type="EMBL" id="JANAVB010033819">
    <property type="protein sequence ID" value="KAJ6807591.1"/>
    <property type="molecule type" value="Genomic_DNA"/>
</dbReference>
<feature type="transmembrane region" description="Helical" evidence="2">
    <location>
        <begin position="52"/>
        <end position="73"/>
    </location>
</feature>
<organism evidence="3 4">
    <name type="scientific">Iris pallida</name>
    <name type="common">Sweet iris</name>
    <dbReference type="NCBI Taxonomy" id="29817"/>
    <lineage>
        <taxon>Eukaryota</taxon>
        <taxon>Viridiplantae</taxon>
        <taxon>Streptophyta</taxon>
        <taxon>Embryophyta</taxon>
        <taxon>Tracheophyta</taxon>
        <taxon>Spermatophyta</taxon>
        <taxon>Magnoliopsida</taxon>
        <taxon>Liliopsida</taxon>
        <taxon>Asparagales</taxon>
        <taxon>Iridaceae</taxon>
        <taxon>Iridoideae</taxon>
        <taxon>Irideae</taxon>
        <taxon>Iris</taxon>
    </lineage>
</organism>
<evidence type="ECO:0000256" key="2">
    <source>
        <dbReference type="SAM" id="Phobius"/>
    </source>
</evidence>
<protein>
    <submittedName>
        <fullName evidence="3">Uncharacterized protein</fullName>
    </submittedName>
</protein>
<feature type="transmembrane region" description="Helical" evidence="2">
    <location>
        <begin position="85"/>
        <end position="106"/>
    </location>
</feature>
<dbReference type="InterPro" id="IPR008390">
    <property type="entry name" value="AWPM-19"/>
</dbReference>
<feature type="region of interest" description="Disordered" evidence="1">
    <location>
        <begin position="152"/>
        <end position="171"/>
    </location>
</feature>
<dbReference type="Proteomes" id="UP001140949">
    <property type="component" value="Unassembled WGS sequence"/>
</dbReference>
<keyword evidence="2" id="KW-0472">Membrane</keyword>
<gene>
    <name evidence="3" type="ORF">M6B38_169135</name>
</gene>
<feature type="compositionally biased region" description="Polar residues" evidence="1">
    <location>
        <begin position="161"/>
        <end position="171"/>
    </location>
</feature>
<reference evidence="3" key="1">
    <citation type="journal article" date="2023" name="GigaByte">
        <title>Genome assembly of the bearded iris, Iris pallida Lam.</title>
        <authorList>
            <person name="Bruccoleri R.E."/>
            <person name="Oakeley E.J."/>
            <person name="Faust A.M.E."/>
            <person name="Altorfer M."/>
            <person name="Dessus-Babus S."/>
            <person name="Burckhardt D."/>
            <person name="Oertli M."/>
            <person name="Naumann U."/>
            <person name="Petersen F."/>
            <person name="Wong J."/>
        </authorList>
    </citation>
    <scope>NUCLEOTIDE SEQUENCE</scope>
    <source>
        <strain evidence="3">GSM-AAB239-AS_SAM_17_03QT</strain>
    </source>
</reference>
<dbReference type="PANTHER" id="PTHR33294">
    <property type="entry name" value="AWPM-19-LIKE FAMILY PROTEIN"/>
    <property type="match status" value="1"/>
</dbReference>
<reference evidence="3" key="2">
    <citation type="submission" date="2023-04" db="EMBL/GenBank/DDBJ databases">
        <authorList>
            <person name="Bruccoleri R.E."/>
            <person name="Oakeley E.J."/>
            <person name="Faust A.-M."/>
            <person name="Dessus-Babus S."/>
            <person name="Altorfer M."/>
            <person name="Burckhardt D."/>
            <person name="Oertli M."/>
            <person name="Naumann U."/>
            <person name="Petersen F."/>
            <person name="Wong J."/>
        </authorList>
    </citation>
    <scope>NUCLEOTIDE SEQUENCE</scope>
    <source>
        <strain evidence="3">GSM-AAB239-AS_SAM_17_03QT</strain>
        <tissue evidence="3">Leaf</tissue>
    </source>
</reference>
<name>A0AAX6EUJ3_IRIPA</name>
<sequence length="171" mass="18319">MASASGCRHFVGPLLLVNLVMYAVVLGLAGWSIDKYIDNETHPYLGGNTSTIYLLIFSLLAGAVGTCSSLAGFQHLRAWRGDGLASAHSSALISWAITALAFSLACKQIHLGNRGRRLRTLEAFVVILTLTQLIYLILLHYGVVSSRSDPGHGVMMENQKETSSTTASPDA</sequence>
<keyword evidence="2" id="KW-0812">Transmembrane</keyword>
<dbReference type="AlphaFoldDB" id="A0AAX6EUJ3"/>
<proteinExistence type="predicted"/>